<feature type="domain" description="Dehydrogenase E1 component" evidence="4">
    <location>
        <begin position="24"/>
        <end position="169"/>
    </location>
</feature>
<dbReference type="AlphaFoldDB" id="A0A565CTU9"/>
<dbReference type="OrthoDB" id="10256198at2759"/>
<comment type="caution">
    <text evidence="5">The sequence shown here is derived from an EMBL/GenBank/DDBJ whole genome shotgun (WGS) entry which is preliminary data.</text>
</comment>
<evidence type="ECO:0000313" key="5">
    <source>
        <dbReference type="EMBL" id="VVB17012.1"/>
    </source>
</evidence>
<proteinExistence type="predicted"/>
<reference evidence="5" key="1">
    <citation type="submission" date="2019-07" db="EMBL/GenBank/DDBJ databases">
        <authorList>
            <person name="Dittberner H."/>
        </authorList>
    </citation>
    <scope>NUCLEOTIDE SEQUENCE [LARGE SCALE GENOMIC DNA]</scope>
</reference>
<keyword evidence="6" id="KW-1185">Reference proteome</keyword>
<dbReference type="PANTHER" id="PTHR11516">
    <property type="entry name" value="PYRUVATE DEHYDROGENASE E1 COMPONENT, ALPHA SUBUNIT BACTERIAL AND ORGANELLAR"/>
    <property type="match status" value="1"/>
</dbReference>
<dbReference type="GO" id="GO:0006086">
    <property type="term" value="P:pyruvate decarboxylation to acetyl-CoA"/>
    <property type="evidence" value="ECO:0007669"/>
    <property type="project" value="TreeGrafter"/>
</dbReference>
<dbReference type="Pfam" id="PF00676">
    <property type="entry name" value="E1_dh"/>
    <property type="match status" value="1"/>
</dbReference>
<evidence type="ECO:0000256" key="3">
    <source>
        <dbReference type="ARBA" id="ARBA00023052"/>
    </source>
</evidence>
<dbReference type="InterPro" id="IPR050642">
    <property type="entry name" value="PDH_E1_Alpha_Subunit"/>
</dbReference>
<accession>A0A565CTU9</accession>
<gene>
    <name evidence="5" type="ORF">ANE_LOCUS27456</name>
</gene>
<dbReference type="GO" id="GO:0004739">
    <property type="term" value="F:pyruvate dehydrogenase (acetyl-transferring) activity"/>
    <property type="evidence" value="ECO:0007669"/>
    <property type="project" value="TreeGrafter"/>
</dbReference>
<protein>
    <recommendedName>
        <fullName evidence="4">Dehydrogenase E1 component domain-containing protein</fullName>
    </recommendedName>
</protein>
<dbReference type="Proteomes" id="UP000489600">
    <property type="component" value="Unassembled WGS sequence"/>
</dbReference>
<dbReference type="PANTHER" id="PTHR11516:SF56">
    <property type="entry name" value="PYRUVATE DEHYDROGENASE E1 COMPONENT SUBUNIT ALPHA-2, MITOCHONDRIAL"/>
    <property type="match status" value="1"/>
</dbReference>
<evidence type="ECO:0000256" key="2">
    <source>
        <dbReference type="ARBA" id="ARBA00023002"/>
    </source>
</evidence>
<dbReference type="InterPro" id="IPR001017">
    <property type="entry name" value="DH_E1"/>
</dbReference>
<keyword evidence="3" id="KW-0786">Thiamine pyrophosphate</keyword>
<sequence length="192" mass="21089">MHLCEAPSRSVEISSEKILSFFRDMGRMQRIGIAANSLYKAKQICGFCHLYDGKEALGVGMEAAITKKDVIITSYHDHCTFIGRGGELVDAFSELMGRKKGCSNGKGGSMHFYKKDASFYGVDGIVGAQIPLGCGLGFAQNYSKEKAVIFNLYGDGAANQGQLFEALNMLLFGICMRFLFARITNTLYFLTK</sequence>
<dbReference type="SUPFAM" id="SSF52518">
    <property type="entry name" value="Thiamin diphosphate-binding fold (THDP-binding)"/>
    <property type="match status" value="1"/>
</dbReference>
<evidence type="ECO:0000259" key="4">
    <source>
        <dbReference type="Pfam" id="PF00676"/>
    </source>
</evidence>
<keyword evidence="2" id="KW-0560">Oxidoreductase</keyword>
<comment type="cofactor">
    <cofactor evidence="1">
        <name>thiamine diphosphate</name>
        <dbReference type="ChEBI" id="CHEBI:58937"/>
    </cofactor>
</comment>
<evidence type="ECO:0000256" key="1">
    <source>
        <dbReference type="ARBA" id="ARBA00001964"/>
    </source>
</evidence>
<evidence type="ECO:0000313" key="6">
    <source>
        <dbReference type="Proteomes" id="UP000489600"/>
    </source>
</evidence>
<dbReference type="EMBL" id="CABITT030000008">
    <property type="protein sequence ID" value="VVB17012.1"/>
    <property type="molecule type" value="Genomic_DNA"/>
</dbReference>
<dbReference type="Gene3D" id="3.40.50.970">
    <property type="match status" value="1"/>
</dbReference>
<name>A0A565CTU9_9BRAS</name>
<organism evidence="5 6">
    <name type="scientific">Arabis nemorensis</name>
    <dbReference type="NCBI Taxonomy" id="586526"/>
    <lineage>
        <taxon>Eukaryota</taxon>
        <taxon>Viridiplantae</taxon>
        <taxon>Streptophyta</taxon>
        <taxon>Embryophyta</taxon>
        <taxon>Tracheophyta</taxon>
        <taxon>Spermatophyta</taxon>
        <taxon>Magnoliopsida</taxon>
        <taxon>eudicotyledons</taxon>
        <taxon>Gunneridae</taxon>
        <taxon>Pentapetalae</taxon>
        <taxon>rosids</taxon>
        <taxon>malvids</taxon>
        <taxon>Brassicales</taxon>
        <taxon>Brassicaceae</taxon>
        <taxon>Arabideae</taxon>
        <taxon>Arabis</taxon>
    </lineage>
</organism>
<dbReference type="InterPro" id="IPR029061">
    <property type="entry name" value="THDP-binding"/>
</dbReference>